<feature type="compositionally biased region" description="Basic and acidic residues" evidence="1">
    <location>
        <begin position="332"/>
        <end position="347"/>
    </location>
</feature>
<evidence type="ECO:0000313" key="2">
    <source>
        <dbReference type="EMBL" id="KJA29688.1"/>
    </source>
</evidence>
<feature type="region of interest" description="Disordered" evidence="1">
    <location>
        <begin position="257"/>
        <end position="501"/>
    </location>
</feature>
<name>A0A0D2MZZ9_HYPSF</name>
<feature type="compositionally biased region" description="Basic and acidic residues" evidence="1">
    <location>
        <begin position="257"/>
        <end position="271"/>
    </location>
</feature>
<evidence type="ECO:0000313" key="3">
    <source>
        <dbReference type="Proteomes" id="UP000054270"/>
    </source>
</evidence>
<dbReference type="Proteomes" id="UP000054270">
    <property type="component" value="Unassembled WGS sequence"/>
</dbReference>
<reference evidence="3" key="1">
    <citation type="submission" date="2014-04" db="EMBL/GenBank/DDBJ databases">
        <title>Evolutionary Origins and Diversification of the Mycorrhizal Mutualists.</title>
        <authorList>
            <consortium name="DOE Joint Genome Institute"/>
            <consortium name="Mycorrhizal Genomics Consortium"/>
            <person name="Kohler A."/>
            <person name="Kuo A."/>
            <person name="Nagy L.G."/>
            <person name="Floudas D."/>
            <person name="Copeland A."/>
            <person name="Barry K.W."/>
            <person name="Cichocki N."/>
            <person name="Veneault-Fourrey C."/>
            <person name="LaButti K."/>
            <person name="Lindquist E.A."/>
            <person name="Lipzen A."/>
            <person name="Lundell T."/>
            <person name="Morin E."/>
            <person name="Murat C."/>
            <person name="Riley R."/>
            <person name="Ohm R."/>
            <person name="Sun H."/>
            <person name="Tunlid A."/>
            <person name="Henrissat B."/>
            <person name="Grigoriev I.V."/>
            <person name="Hibbett D.S."/>
            <person name="Martin F."/>
        </authorList>
    </citation>
    <scope>NUCLEOTIDE SEQUENCE [LARGE SCALE GENOMIC DNA]</scope>
    <source>
        <strain evidence="3">FD-334 SS-4</strain>
    </source>
</reference>
<dbReference type="AlphaFoldDB" id="A0A0D2MZZ9"/>
<dbReference type="OrthoDB" id="3245731at2759"/>
<feature type="compositionally biased region" description="Basic residues" evidence="1">
    <location>
        <begin position="348"/>
        <end position="357"/>
    </location>
</feature>
<accession>A0A0D2MZZ9</accession>
<keyword evidence="3" id="KW-1185">Reference proteome</keyword>
<feature type="compositionally biased region" description="Polar residues" evidence="1">
    <location>
        <begin position="315"/>
        <end position="327"/>
    </location>
</feature>
<feature type="compositionally biased region" description="Basic residues" evidence="1">
    <location>
        <begin position="78"/>
        <end position="90"/>
    </location>
</feature>
<sequence>MFRFFSRKPQPSPVLPESEKDAAENVATDAPAEAGSSTVGGIVPHFEFPPKHQQLHTPSPSIDGVSAVVAAEPLPTKPKAKPRAKPKPKHKEVSPAISEIPPGPVDTPSPVPEEVVVTDPSALHALIASVPAQTLHTYTLARLNPALFSSTSPLFAEVTPPTLTALTAFFSSLTPPPKLHCVRCHSGYFDLENNDTACRVQHDDDSAIVERVGLGKGMGTEYETLWGCCARTVEGDGDMGPPDGWCYEGAHTTDTKRARFRADSTPQDDKLTSCARLRCGMPPLPARSSLGRASRKRNRRLMENESDEDDEDVQSLASSHTRSQSMASVKGKAKDVAGEDTNAETKPRPVKRPRSRKQSTSMLPPATKESRDEDAMDVDAPQQPSPPKSPRRKAAVASSAKAKPPSSGGKAVQLSPLSASFIPAASANAREESPTRKPRSQVEVQIISRSPPKGTLSAQGSASSLKALKAKGSVSSLRAKAKSRALGEIVDTSVDGEGTWN</sequence>
<evidence type="ECO:0000256" key="1">
    <source>
        <dbReference type="SAM" id="MobiDB-lite"/>
    </source>
</evidence>
<dbReference type="EMBL" id="KN817518">
    <property type="protein sequence ID" value="KJA29688.1"/>
    <property type="molecule type" value="Genomic_DNA"/>
</dbReference>
<feature type="compositionally biased region" description="Low complexity" evidence="1">
    <location>
        <begin position="395"/>
        <end position="411"/>
    </location>
</feature>
<organism evidence="2 3">
    <name type="scientific">Hypholoma sublateritium (strain FD-334 SS-4)</name>
    <dbReference type="NCBI Taxonomy" id="945553"/>
    <lineage>
        <taxon>Eukaryota</taxon>
        <taxon>Fungi</taxon>
        <taxon>Dikarya</taxon>
        <taxon>Basidiomycota</taxon>
        <taxon>Agaricomycotina</taxon>
        <taxon>Agaricomycetes</taxon>
        <taxon>Agaricomycetidae</taxon>
        <taxon>Agaricales</taxon>
        <taxon>Agaricineae</taxon>
        <taxon>Strophariaceae</taxon>
        <taxon>Hypholoma</taxon>
    </lineage>
</organism>
<proteinExistence type="predicted"/>
<gene>
    <name evidence="2" type="ORF">HYPSUDRAFT_60549</name>
</gene>
<protein>
    <submittedName>
        <fullName evidence="2">Uncharacterized protein</fullName>
    </submittedName>
</protein>
<feature type="compositionally biased region" description="Acidic residues" evidence="1">
    <location>
        <begin position="304"/>
        <end position="313"/>
    </location>
</feature>
<feature type="region of interest" description="Disordered" evidence="1">
    <location>
        <begin position="1"/>
        <end position="109"/>
    </location>
</feature>